<reference evidence="5 6" key="1">
    <citation type="submission" date="2020-10" db="EMBL/GenBank/DDBJ databases">
        <title>Ca. Dormibacterota MAGs.</title>
        <authorList>
            <person name="Montgomery K."/>
        </authorList>
    </citation>
    <scope>NUCLEOTIDE SEQUENCE [LARGE SCALE GENOMIC DNA]</scope>
    <source>
        <strain evidence="5">SC8811_S16_3</strain>
    </source>
</reference>
<dbReference type="PANTHER" id="PTHR43591">
    <property type="entry name" value="METHYLTRANSFERASE"/>
    <property type="match status" value="1"/>
</dbReference>
<keyword evidence="4" id="KW-0474">Menaquinone biosynthesis</keyword>
<dbReference type="PROSITE" id="PS51608">
    <property type="entry name" value="SAM_MT_UBIE"/>
    <property type="match status" value="1"/>
</dbReference>
<feature type="binding site" evidence="4">
    <location>
        <position position="78"/>
    </location>
    <ligand>
        <name>S-adenosyl-L-methionine</name>
        <dbReference type="ChEBI" id="CHEBI:59789"/>
    </ligand>
</feature>
<dbReference type="InterPro" id="IPR004033">
    <property type="entry name" value="UbiE/COQ5_MeTrFase"/>
</dbReference>
<sequence>MAERDPVAVQAMFDRIAQRYDLNNSLLSAASDARWRRTTAKAARLGPQARVLDVACGSGKLAGALHRRAPKGLVVGLDFSANMLRVAARKQLNVSYLRGDGLNLPFADQVFDAVTVGFGLRNYADPLLGLREMRRVAKPGGRTLVLEFVRPPRGLIGALYRRYLRHVLMPVGGWISGERRAYSYLTDTVDTYRTPEELAELGRQAGWREVELKLLTFRTVGLLSGRA</sequence>
<dbReference type="HAMAP" id="MF_01813">
    <property type="entry name" value="MenG_UbiE_methyltr"/>
    <property type="match status" value="1"/>
</dbReference>
<comment type="caution">
    <text evidence="5">The sequence shown here is derived from an EMBL/GenBank/DDBJ whole genome shotgun (WGS) entry which is preliminary data.</text>
</comment>
<dbReference type="GO" id="GO:0009234">
    <property type="term" value="P:menaquinone biosynthetic process"/>
    <property type="evidence" value="ECO:0007669"/>
    <property type="project" value="UniProtKB-UniRule"/>
</dbReference>
<proteinExistence type="inferred from homology"/>
<feature type="binding site" evidence="4">
    <location>
        <position position="58"/>
    </location>
    <ligand>
        <name>S-adenosyl-L-methionine</name>
        <dbReference type="ChEBI" id="CHEBI:59789"/>
    </ligand>
</feature>
<evidence type="ECO:0000256" key="3">
    <source>
        <dbReference type="ARBA" id="ARBA00022691"/>
    </source>
</evidence>
<evidence type="ECO:0000256" key="4">
    <source>
        <dbReference type="HAMAP-Rule" id="MF_01813"/>
    </source>
</evidence>
<dbReference type="Pfam" id="PF01209">
    <property type="entry name" value="Ubie_methyltran"/>
    <property type="match status" value="1"/>
</dbReference>
<dbReference type="CDD" id="cd02440">
    <property type="entry name" value="AdoMet_MTases"/>
    <property type="match status" value="1"/>
</dbReference>
<dbReference type="Gene3D" id="3.40.50.150">
    <property type="entry name" value="Vaccinia Virus protein VP39"/>
    <property type="match status" value="1"/>
</dbReference>
<keyword evidence="3 4" id="KW-0949">S-adenosyl-L-methionine</keyword>
<comment type="function">
    <text evidence="4">Methyltransferase required for the conversion of demethylmenaquinol (DMKH2) to menaquinol (MKH2).</text>
</comment>
<accession>A0A934KJL6</accession>
<dbReference type="NCBIfam" id="TIGR01934">
    <property type="entry name" value="MenG_MenH_UbiE"/>
    <property type="match status" value="1"/>
</dbReference>
<dbReference type="EMBL" id="JAEKNQ010000048">
    <property type="protein sequence ID" value="MBJ7604003.1"/>
    <property type="molecule type" value="Genomic_DNA"/>
</dbReference>
<dbReference type="RefSeq" id="WP_338180894.1">
    <property type="nucleotide sequence ID" value="NZ_JAEKNQ010000048.1"/>
</dbReference>
<dbReference type="Proteomes" id="UP000620075">
    <property type="component" value="Unassembled WGS sequence"/>
</dbReference>
<name>A0A934KJL6_9BACT</name>
<dbReference type="EC" id="2.1.1.163" evidence="4"/>
<keyword evidence="1 4" id="KW-0489">Methyltransferase</keyword>
<comment type="caution">
    <text evidence="4">Lacks conserved residue(s) required for the propagation of feature annotation.</text>
</comment>
<protein>
    <recommendedName>
        <fullName evidence="4">Demethylmenaquinone methyltransferase</fullName>
        <ecNumber evidence="4">2.1.1.163</ecNumber>
    </recommendedName>
</protein>
<keyword evidence="2 4" id="KW-0808">Transferase</keyword>
<keyword evidence="5" id="KW-0830">Ubiquinone</keyword>
<dbReference type="GO" id="GO:0032259">
    <property type="term" value="P:methylation"/>
    <property type="evidence" value="ECO:0007669"/>
    <property type="project" value="UniProtKB-KW"/>
</dbReference>
<comment type="catalytic activity">
    <reaction evidence="4">
        <text>a 2-demethylmenaquinol + S-adenosyl-L-methionine = a menaquinol + S-adenosyl-L-homocysteine + H(+)</text>
        <dbReference type="Rhea" id="RHEA:42640"/>
        <dbReference type="Rhea" id="RHEA-COMP:9539"/>
        <dbReference type="Rhea" id="RHEA-COMP:9563"/>
        <dbReference type="ChEBI" id="CHEBI:15378"/>
        <dbReference type="ChEBI" id="CHEBI:18151"/>
        <dbReference type="ChEBI" id="CHEBI:55437"/>
        <dbReference type="ChEBI" id="CHEBI:57856"/>
        <dbReference type="ChEBI" id="CHEBI:59789"/>
        <dbReference type="EC" id="2.1.1.163"/>
    </reaction>
</comment>
<dbReference type="InterPro" id="IPR029063">
    <property type="entry name" value="SAM-dependent_MTases_sf"/>
</dbReference>
<gene>
    <name evidence="4" type="primary">menG</name>
    <name evidence="5" type="ORF">JF888_12540</name>
</gene>
<dbReference type="AlphaFoldDB" id="A0A934KJL6"/>
<comment type="similarity">
    <text evidence="4">Belongs to the class I-like SAM-binding methyltransferase superfamily. MenG/UbiE family.</text>
</comment>
<evidence type="ECO:0000256" key="2">
    <source>
        <dbReference type="ARBA" id="ARBA00022679"/>
    </source>
</evidence>
<evidence type="ECO:0000256" key="1">
    <source>
        <dbReference type="ARBA" id="ARBA00022603"/>
    </source>
</evidence>
<comment type="pathway">
    <text evidence="4">Quinol/quinone metabolism; menaquinone biosynthesis; menaquinol from 1,4-dihydroxy-2-naphthoate: step 2/2.</text>
</comment>
<dbReference type="SUPFAM" id="SSF53335">
    <property type="entry name" value="S-adenosyl-L-methionine-dependent methyltransferases"/>
    <property type="match status" value="1"/>
</dbReference>
<dbReference type="PANTHER" id="PTHR43591:SF24">
    <property type="entry name" value="2-METHOXY-6-POLYPRENYL-1,4-BENZOQUINOL METHYLASE, MITOCHONDRIAL"/>
    <property type="match status" value="1"/>
</dbReference>
<feature type="binding site" evidence="4">
    <location>
        <begin position="100"/>
        <end position="101"/>
    </location>
    <ligand>
        <name>S-adenosyl-L-methionine</name>
        <dbReference type="ChEBI" id="CHEBI:59789"/>
    </ligand>
</feature>
<organism evidence="5 6">
    <name type="scientific">Candidatus Dormiibacter inghamiae</name>
    <dbReference type="NCBI Taxonomy" id="3127013"/>
    <lineage>
        <taxon>Bacteria</taxon>
        <taxon>Bacillati</taxon>
        <taxon>Candidatus Dormiibacterota</taxon>
        <taxon>Candidatus Dormibacteria</taxon>
        <taxon>Candidatus Dormibacterales</taxon>
        <taxon>Candidatus Dormibacteraceae</taxon>
        <taxon>Candidatus Dormiibacter</taxon>
    </lineage>
</organism>
<dbReference type="GO" id="GO:0043770">
    <property type="term" value="F:demethylmenaquinone methyltransferase activity"/>
    <property type="evidence" value="ECO:0007669"/>
    <property type="project" value="UniProtKB-UniRule"/>
</dbReference>
<evidence type="ECO:0000313" key="6">
    <source>
        <dbReference type="Proteomes" id="UP000620075"/>
    </source>
</evidence>
<evidence type="ECO:0000313" key="5">
    <source>
        <dbReference type="EMBL" id="MBJ7604003.1"/>
    </source>
</evidence>